<accession>A0ABM9DRW3</accession>
<proteinExistence type="predicted"/>
<name>A0ABM9DRW3_9HYPH</name>
<comment type="caution">
    <text evidence="1">The sequence shown here is derived from an EMBL/GenBank/DDBJ whole genome shotgun (WGS) entry which is preliminary data.</text>
</comment>
<dbReference type="RefSeq" id="WP_254017873.1">
    <property type="nucleotide sequence ID" value="NZ_CAKXZT010000116.1"/>
</dbReference>
<sequence length="79" mass="8656">MTVRVKLKGGAEHFIRVDKAFGHPEKPASLADGVQKPKACAEMSVIPLSDKQLGLTGDFINHLDKQPTLSTLHHLPWSD</sequence>
<evidence type="ECO:0000313" key="1">
    <source>
        <dbReference type="EMBL" id="CAH2399428.1"/>
    </source>
</evidence>
<evidence type="ECO:0000313" key="2">
    <source>
        <dbReference type="Proteomes" id="UP001153050"/>
    </source>
</evidence>
<gene>
    <name evidence="1" type="ORF">MES5069_220158</name>
</gene>
<protein>
    <submittedName>
        <fullName evidence="1">Uncharacterized protein</fullName>
    </submittedName>
</protein>
<reference evidence="1 2" key="1">
    <citation type="submission" date="2022-03" db="EMBL/GenBank/DDBJ databases">
        <authorList>
            <person name="Brunel B."/>
        </authorList>
    </citation>
    <scope>NUCLEOTIDE SEQUENCE [LARGE SCALE GENOMIC DNA]</scope>
    <source>
        <strain evidence="1">STM5069sample</strain>
    </source>
</reference>
<dbReference type="Proteomes" id="UP001153050">
    <property type="component" value="Unassembled WGS sequence"/>
</dbReference>
<keyword evidence="2" id="KW-1185">Reference proteome</keyword>
<organism evidence="1 2">
    <name type="scientific">Mesorhizobium escarrei</name>
    <dbReference type="NCBI Taxonomy" id="666018"/>
    <lineage>
        <taxon>Bacteria</taxon>
        <taxon>Pseudomonadati</taxon>
        <taxon>Pseudomonadota</taxon>
        <taxon>Alphaproteobacteria</taxon>
        <taxon>Hyphomicrobiales</taxon>
        <taxon>Phyllobacteriaceae</taxon>
        <taxon>Mesorhizobium</taxon>
    </lineage>
</organism>
<dbReference type="EMBL" id="CAKXZT010000116">
    <property type="protein sequence ID" value="CAH2399428.1"/>
    <property type="molecule type" value="Genomic_DNA"/>
</dbReference>